<dbReference type="SUPFAM" id="SSF52518">
    <property type="entry name" value="Thiamin diphosphate-binding fold (THDP-binding)"/>
    <property type="match status" value="1"/>
</dbReference>
<gene>
    <name evidence="5" type="ORF">FRZ44_03500</name>
</gene>
<dbReference type="InterPro" id="IPR005475">
    <property type="entry name" value="Transketolase-like_Pyr-bd"/>
</dbReference>
<proteinExistence type="inferred from homology"/>
<protein>
    <submittedName>
        <fullName evidence="5">Transketolase</fullName>
    </submittedName>
</protein>
<evidence type="ECO:0000256" key="2">
    <source>
        <dbReference type="ARBA" id="ARBA00007131"/>
    </source>
</evidence>
<dbReference type="InterPro" id="IPR029061">
    <property type="entry name" value="THDP-binding"/>
</dbReference>
<name>A0A5J6MFQ1_9PROT</name>
<keyword evidence="6" id="KW-1185">Reference proteome</keyword>
<keyword evidence="3" id="KW-0786">Thiamine pyrophosphate</keyword>
<dbReference type="InterPro" id="IPR051157">
    <property type="entry name" value="PDH/Transketolase"/>
</dbReference>
<feature type="domain" description="Transketolase-like pyrimidine-binding" evidence="4">
    <location>
        <begin position="1"/>
        <end position="165"/>
    </location>
</feature>
<comment type="cofactor">
    <cofactor evidence="1">
        <name>thiamine diphosphate</name>
        <dbReference type="ChEBI" id="CHEBI:58937"/>
    </cofactor>
</comment>
<dbReference type="PANTHER" id="PTHR43825:SF5">
    <property type="entry name" value="HYPOTHETICAL TRANSKETOLASE FAMILY PROTEIN"/>
    <property type="match status" value="1"/>
</dbReference>
<dbReference type="EMBL" id="CP042906">
    <property type="protein sequence ID" value="QEX15070.1"/>
    <property type="molecule type" value="Genomic_DNA"/>
</dbReference>
<dbReference type="AlphaFoldDB" id="A0A5J6MFQ1"/>
<evidence type="ECO:0000259" key="4">
    <source>
        <dbReference type="SMART" id="SM00861"/>
    </source>
</evidence>
<dbReference type="FunFam" id="3.40.50.970:FF:000129">
    <property type="entry name" value="Transketolase"/>
    <property type="match status" value="1"/>
</dbReference>
<evidence type="ECO:0000256" key="1">
    <source>
        <dbReference type="ARBA" id="ARBA00001964"/>
    </source>
</evidence>
<dbReference type="CDD" id="cd07033">
    <property type="entry name" value="TPP_PYR_DXS_TK_like"/>
    <property type="match status" value="1"/>
</dbReference>
<dbReference type="KEGG" id="htq:FRZ44_03500"/>
<dbReference type="Pfam" id="PF02780">
    <property type="entry name" value="Transketolase_C"/>
    <property type="match status" value="1"/>
</dbReference>
<dbReference type="InterPro" id="IPR033248">
    <property type="entry name" value="Transketolase_C"/>
</dbReference>
<dbReference type="RefSeq" id="WP_151175561.1">
    <property type="nucleotide sequence ID" value="NZ_CP042906.1"/>
</dbReference>
<dbReference type="InterPro" id="IPR009014">
    <property type="entry name" value="Transketo_C/PFOR_II"/>
</dbReference>
<sequence>MRNKFADVFYELGKADPRLCIVVADISPAGSIAKFRQDFPERFINTGVAEQIMIGMTAGMAQRGLRPFAYTIATFSLYRPFEMVRDDLCYQNLPVTVVGIGGGVTYSTLGATHHAQEDVSIACSIPNLSVVAPCDPSEAAAATRWCAAQEKGPVYLRLGKAGEPDFTAKAPEPWEFGRIRMIKPGSDVCILSYGPIMKRAFAVADRFEAAGKSVAIASAHTLKPLDRERIEQILAGFKHVVVIEECAPNGSLSMRVQQIAWTSRAHCRLDTFTLQDEFKHCYGSHDDLLDEHGLAVGAICAQLGLT</sequence>
<evidence type="ECO:0000313" key="6">
    <source>
        <dbReference type="Proteomes" id="UP000326202"/>
    </source>
</evidence>
<accession>A0A5J6MFQ1</accession>
<evidence type="ECO:0000313" key="5">
    <source>
        <dbReference type="EMBL" id="QEX15070.1"/>
    </source>
</evidence>
<dbReference type="SMART" id="SM00861">
    <property type="entry name" value="Transket_pyr"/>
    <property type="match status" value="1"/>
</dbReference>
<dbReference type="SUPFAM" id="SSF52922">
    <property type="entry name" value="TK C-terminal domain-like"/>
    <property type="match status" value="1"/>
</dbReference>
<evidence type="ECO:0000256" key="3">
    <source>
        <dbReference type="ARBA" id="ARBA00023052"/>
    </source>
</evidence>
<dbReference type="Pfam" id="PF02779">
    <property type="entry name" value="Transket_pyr"/>
    <property type="match status" value="1"/>
</dbReference>
<dbReference type="Gene3D" id="3.40.50.970">
    <property type="match status" value="1"/>
</dbReference>
<dbReference type="PANTHER" id="PTHR43825">
    <property type="entry name" value="PYRUVATE DEHYDROGENASE E1 COMPONENT"/>
    <property type="match status" value="1"/>
</dbReference>
<organism evidence="5 6">
    <name type="scientific">Hypericibacter terrae</name>
    <dbReference type="NCBI Taxonomy" id="2602015"/>
    <lineage>
        <taxon>Bacteria</taxon>
        <taxon>Pseudomonadati</taxon>
        <taxon>Pseudomonadota</taxon>
        <taxon>Alphaproteobacteria</taxon>
        <taxon>Rhodospirillales</taxon>
        <taxon>Dongiaceae</taxon>
        <taxon>Hypericibacter</taxon>
    </lineage>
</organism>
<dbReference type="Proteomes" id="UP000326202">
    <property type="component" value="Chromosome"/>
</dbReference>
<dbReference type="OrthoDB" id="8732661at2"/>
<reference evidence="5 6" key="1">
    <citation type="submission" date="2019-08" db="EMBL/GenBank/DDBJ databases">
        <title>Hyperibacter terrae gen. nov., sp. nov. and Hyperibacter viscosus sp. nov., two new members in the family Rhodospirillaceae isolated from the rhizosphere of Hypericum perforatum.</title>
        <authorList>
            <person name="Noviana Z."/>
        </authorList>
    </citation>
    <scope>NUCLEOTIDE SEQUENCE [LARGE SCALE GENOMIC DNA]</scope>
    <source>
        <strain evidence="5 6">R5913</strain>
    </source>
</reference>
<comment type="similarity">
    <text evidence="2">Belongs to the transketolase family.</text>
</comment>
<dbReference type="Gene3D" id="3.40.50.920">
    <property type="match status" value="1"/>
</dbReference>